<dbReference type="Pfam" id="PF00855">
    <property type="entry name" value="PWWP"/>
    <property type="match status" value="1"/>
</dbReference>
<name>A0A5J4YYM3_PORPP</name>
<evidence type="ECO:0000259" key="2">
    <source>
        <dbReference type="PROSITE" id="PS50812"/>
    </source>
</evidence>
<evidence type="ECO:0000256" key="1">
    <source>
        <dbReference type="SAM" id="MobiDB-lite"/>
    </source>
</evidence>
<comment type="caution">
    <text evidence="3">The sequence shown here is derived from an EMBL/GenBank/DDBJ whole genome shotgun (WGS) entry which is preliminary data.</text>
</comment>
<gene>
    <name evidence="3" type="ORF">FVE85_0438</name>
</gene>
<proteinExistence type="predicted"/>
<dbReference type="OrthoDB" id="62853at2759"/>
<feature type="compositionally biased region" description="Acidic residues" evidence="1">
    <location>
        <begin position="354"/>
        <end position="364"/>
    </location>
</feature>
<dbReference type="PROSITE" id="PS50812">
    <property type="entry name" value="PWWP"/>
    <property type="match status" value="1"/>
</dbReference>
<evidence type="ECO:0000313" key="3">
    <source>
        <dbReference type="EMBL" id="KAA8496709.1"/>
    </source>
</evidence>
<dbReference type="SMART" id="SM00293">
    <property type="entry name" value="PWWP"/>
    <property type="match status" value="1"/>
</dbReference>
<dbReference type="Proteomes" id="UP000324585">
    <property type="component" value="Unassembled WGS sequence"/>
</dbReference>
<dbReference type="EMBL" id="VRMN01000002">
    <property type="protein sequence ID" value="KAA8496709.1"/>
    <property type="molecule type" value="Genomic_DNA"/>
</dbReference>
<feature type="region of interest" description="Disordered" evidence="1">
    <location>
        <begin position="293"/>
        <end position="314"/>
    </location>
</feature>
<feature type="domain" description="PWWP" evidence="2">
    <location>
        <begin position="143"/>
        <end position="209"/>
    </location>
</feature>
<feature type="region of interest" description="Disordered" evidence="1">
    <location>
        <begin position="331"/>
        <end position="369"/>
    </location>
</feature>
<dbReference type="CDD" id="cd05162">
    <property type="entry name" value="PWWP"/>
    <property type="match status" value="1"/>
</dbReference>
<accession>A0A5J4YYM3</accession>
<organism evidence="3 4">
    <name type="scientific">Porphyridium purpureum</name>
    <name type="common">Red alga</name>
    <name type="synonym">Porphyridium cruentum</name>
    <dbReference type="NCBI Taxonomy" id="35688"/>
    <lineage>
        <taxon>Eukaryota</taxon>
        <taxon>Rhodophyta</taxon>
        <taxon>Bangiophyceae</taxon>
        <taxon>Porphyridiales</taxon>
        <taxon>Porphyridiaceae</taxon>
        <taxon>Porphyridium</taxon>
    </lineage>
</organism>
<keyword evidence="4" id="KW-1185">Reference proteome</keyword>
<sequence>MKASVRWQVTDLSPSAEEHRVCTIMVLHLPFEPRSSAAMHLHPSLYAAALASARMLPACSDALQSSPCLVCPLPARAWLPVFYAAPYFRLAVLNHGFLLFVSCTLACCSLKVNSSKRKATQSGRAGSERLKNGGMEEPREVVFGQIVWAHVTGFPWWPALVARNGASWTSDKLDSPQWKHKGKYWVLFYNDNDEGSWVPKNQMRVFSQRSIELFNPTTLSKKHKDSVIKALQLAIADVRARKWVVNERRLLHASKQEHVFADAFQKLAQHGEALGCESILTIGADVYFASSNRTTSKRPSTLPKRASRRSSGLSEAGDMVALNLSGVNPCSVPTESPVMTSKHAREAAASQNGDETETDNDGDSAEQPRTLKRLRLTRQMYAIRRRQLQARVRDFEVELGRRWTMAHAGSPQQGLFKLASEIESRSMSEIQARPSSILSLIGPKTLLMAAALEKVSVLAERLFEARLCSGELQAEWIMKVLNENVGEQFRSSKLFVASATALAEDASSWHQAR</sequence>
<dbReference type="InterPro" id="IPR000313">
    <property type="entry name" value="PWWP_dom"/>
</dbReference>
<dbReference type="SUPFAM" id="SSF63748">
    <property type="entry name" value="Tudor/PWWP/MBT"/>
    <property type="match status" value="1"/>
</dbReference>
<reference evidence="4" key="1">
    <citation type="journal article" date="2019" name="Nat. Commun.">
        <title>Expansion of phycobilisome linker gene families in mesophilic red algae.</title>
        <authorList>
            <person name="Lee J."/>
            <person name="Kim D."/>
            <person name="Bhattacharya D."/>
            <person name="Yoon H.S."/>
        </authorList>
    </citation>
    <scope>NUCLEOTIDE SEQUENCE [LARGE SCALE GENOMIC DNA]</scope>
    <source>
        <strain evidence="4">CCMP 1328</strain>
    </source>
</reference>
<evidence type="ECO:0000313" key="4">
    <source>
        <dbReference type="Proteomes" id="UP000324585"/>
    </source>
</evidence>
<protein>
    <recommendedName>
        <fullName evidence="2">PWWP domain-containing protein</fullName>
    </recommendedName>
</protein>
<dbReference type="AlphaFoldDB" id="A0A5J4YYM3"/>
<dbReference type="Gene3D" id="2.30.30.140">
    <property type="match status" value="1"/>
</dbReference>